<dbReference type="InterPro" id="IPR019734">
    <property type="entry name" value="TPR_rpt"/>
</dbReference>
<evidence type="ECO:0000256" key="6">
    <source>
        <dbReference type="ARBA" id="ARBA00022737"/>
    </source>
</evidence>
<keyword evidence="7 8" id="KW-0802">TPR repeat</keyword>
<dbReference type="Gene3D" id="3.40.50.11380">
    <property type="match status" value="1"/>
</dbReference>
<comment type="similarity">
    <text evidence="2">Belongs to the glycosyltransferase 41 family. O-GlcNAc transferase subfamily.</text>
</comment>
<evidence type="ECO:0000313" key="11">
    <source>
        <dbReference type="Proteomes" id="UP001244552"/>
    </source>
</evidence>
<dbReference type="RefSeq" id="WP_209990166.1">
    <property type="nucleotide sequence ID" value="NZ_JAGINO010000032.1"/>
</dbReference>
<dbReference type="SMART" id="SM00028">
    <property type="entry name" value="TPR"/>
    <property type="match status" value="5"/>
</dbReference>
<gene>
    <name evidence="10" type="ORF">QO018_005707</name>
</gene>
<feature type="domain" description="O-GlcNAc transferase C-terminal" evidence="9">
    <location>
        <begin position="487"/>
        <end position="667"/>
    </location>
</feature>
<dbReference type="PANTHER" id="PTHR44835">
    <property type="entry name" value="UDP-N-ACETYLGLUCOSAMINE--PEPTIDE N-ACETYLGLUCOSAMINYLTRANSFERASE SPINDLY-RELATED"/>
    <property type="match status" value="1"/>
</dbReference>
<feature type="repeat" description="TPR" evidence="8">
    <location>
        <begin position="238"/>
        <end position="271"/>
    </location>
</feature>
<comment type="caution">
    <text evidence="10">The sequence shown here is derived from an EMBL/GenBank/DDBJ whole genome shotgun (WGS) entry which is preliminary data.</text>
</comment>
<dbReference type="EMBL" id="JAUSVU010000032">
    <property type="protein sequence ID" value="MDQ0536809.1"/>
    <property type="molecule type" value="Genomic_DNA"/>
</dbReference>
<name>A0ABU0MU11_9PROT</name>
<protein>
    <recommendedName>
        <fullName evidence="3">protein O-GlcNAc transferase</fullName>
        <ecNumber evidence="3">2.4.1.255</ecNumber>
    </recommendedName>
</protein>
<dbReference type="InterPro" id="IPR051939">
    <property type="entry name" value="Glycosyltr_41/O-GlcNAc_trsf"/>
</dbReference>
<evidence type="ECO:0000256" key="5">
    <source>
        <dbReference type="ARBA" id="ARBA00022679"/>
    </source>
</evidence>
<reference evidence="10 11" key="1">
    <citation type="submission" date="2023-07" db="EMBL/GenBank/DDBJ databases">
        <title>Genomic Encyclopedia of Type Strains, Phase IV (KMG-IV): sequencing the most valuable type-strain genomes for metagenomic binning, comparative biology and taxonomic classification.</title>
        <authorList>
            <person name="Goeker M."/>
        </authorList>
    </citation>
    <scope>NUCLEOTIDE SEQUENCE [LARGE SCALE GENOMIC DNA]</scope>
    <source>
        <strain evidence="10 11">DSM 19922</strain>
    </source>
</reference>
<keyword evidence="6" id="KW-0677">Repeat</keyword>
<dbReference type="Gene3D" id="1.25.40.10">
    <property type="entry name" value="Tetratricopeptide repeat domain"/>
    <property type="match status" value="2"/>
</dbReference>
<dbReference type="Gene3D" id="3.40.50.2000">
    <property type="entry name" value="Glycogen Phosphorylase B"/>
    <property type="match status" value="1"/>
</dbReference>
<dbReference type="Pfam" id="PF14559">
    <property type="entry name" value="TPR_19"/>
    <property type="match status" value="1"/>
</dbReference>
<comment type="pathway">
    <text evidence="1">Protein modification; protein glycosylation.</text>
</comment>
<evidence type="ECO:0000256" key="8">
    <source>
        <dbReference type="PROSITE-ProRule" id="PRU00339"/>
    </source>
</evidence>
<evidence type="ECO:0000256" key="7">
    <source>
        <dbReference type="ARBA" id="ARBA00022803"/>
    </source>
</evidence>
<dbReference type="Pfam" id="PF13432">
    <property type="entry name" value="TPR_16"/>
    <property type="match status" value="2"/>
</dbReference>
<feature type="domain" description="O-GlcNAc transferase C-terminal" evidence="9">
    <location>
        <begin position="269"/>
        <end position="468"/>
    </location>
</feature>
<accession>A0ABU0MU11</accession>
<organism evidence="10 11">
    <name type="scientific">Azospirillum picis</name>
    <dbReference type="NCBI Taxonomy" id="488438"/>
    <lineage>
        <taxon>Bacteria</taxon>
        <taxon>Pseudomonadati</taxon>
        <taxon>Pseudomonadota</taxon>
        <taxon>Alphaproteobacteria</taxon>
        <taxon>Rhodospirillales</taxon>
        <taxon>Azospirillaceae</taxon>
        <taxon>Azospirillum</taxon>
    </lineage>
</organism>
<dbReference type="InterPro" id="IPR011990">
    <property type="entry name" value="TPR-like_helical_dom_sf"/>
</dbReference>
<dbReference type="Pfam" id="PF13844">
    <property type="entry name" value="Glyco_transf_41"/>
    <property type="match status" value="2"/>
</dbReference>
<evidence type="ECO:0000256" key="2">
    <source>
        <dbReference type="ARBA" id="ARBA00005386"/>
    </source>
</evidence>
<evidence type="ECO:0000256" key="3">
    <source>
        <dbReference type="ARBA" id="ARBA00011970"/>
    </source>
</evidence>
<sequence length="690" mass="76241">MDLIAHAKTHFKAGRFSDAAACCREALKSGQAVVDSLMLLGSIGTLTNAAHASIPLLQLAASLAPKDISVLNALGLAHQAVQNHEQACRYFEQVLTLSPGRPETIRNLAHAQVARKDWKKAKALFSQLHSKGSFAQKDWLPYALSLHHLKEHHQAIALLREFLNIEPHNADAWHVLGMCLYDAKGASAAIPAYKTAIQKDKKKFSAYLNLTAVFNKHSNPGAAARTARELLRTEPKYFAIHVNYGLALASLGKSHEAVASFKAVIDSDPGNHPCHSNYVFYSQYLDDISPKALYERHLAWSMRHAEPLRRSWPKHRNTPDPNRRLRIGYVSPDLKGHSCAWFMLDLLAQHDHAAVEVFVYANLEQEDGVTALLKRNVDVWHNVSTLSETACARQIHEDRVDILIDLAGHTARNSLLTFACKPAPVQVTWLGYPGTTGLSAIDYRLSDPWLTPEGTPELFSEQIYNLPRVSHCFHPPAAPEPSPLPALRNGHITFGSFNTFAKISDTAARLWSSALAQVPTARLLLKSRYISSDEAREAVLDRFRRAGADLSRIDLVNGNERQHDHLQQYGQVDIALDSFPYGGMTTTCEALWMGVPVITMAGERTSARYGTSVLNAVGMGDLVATTPDEFGAIAARLAGDFDRLAHLRANLRARMANSPLCDGAGFARALEAAYRDMWTRWCQQQAKDNG</sequence>
<evidence type="ECO:0000313" key="10">
    <source>
        <dbReference type="EMBL" id="MDQ0536809.1"/>
    </source>
</evidence>
<evidence type="ECO:0000259" key="9">
    <source>
        <dbReference type="Pfam" id="PF13844"/>
    </source>
</evidence>
<dbReference type="PANTHER" id="PTHR44835:SF1">
    <property type="entry name" value="PROTEIN O-GLCNAC TRANSFERASE"/>
    <property type="match status" value="1"/>
</dbReference>
<dbReference type="EC" id="2.4.1.255" evidence="3"/>
<feature type="repeat" description="TPR" evidence="8">
    <location>
        <begin position="68"/>
        <end position="101"/>
    </location>
</feature>
<evidence type="ECO:0000256" key="1">
    <source>
        <dbReference type="ARBA" id="ARBA00004922"/>
    </source>
</evidence>
<keyword evidence="5 10" id="KW-0808">Transferase</keyword>
<dbReference type="GO" id="GO:0016740">
    <property type="term" value="F:transferase activity"/>
    <property type="evidence" value="ECO:0007669"/>
    <property type="project" value="UniProtKB-KW"/>
</dbReference>
<evidence type="ECO:0000256" key="4">
    <source>
        <dbReference type="ARBA" id="ARBA00022676"/>
    </source>
</evidence>
<dbReference type="SUPFAM" id="SSF53756">
    <property type="entry name" value="UDP-Glycosyltransferase/glycogen phosphorylase"/>
    <property type="match status" value="1"/>
</dbReference>
<keyword evidence="11" id="KW-1185">Reference proteome</keyword>
<dbReference type="InterPro" id="IPR029489">
    <property type="entry name" value="OGT/SEC/SPY_C"/>
</dbReference>
<proteinExistence type="inferred from homology"/>
<keyword evidence="4" id="KW-0328">Glycosyltransferase</keyword>
<dbReference type="SUPFAM" id="SSF48452">
    <property type="entry name" value="TPR-like"/>
    <property type="match status" value="1"/>
</dbReference>
<dbReference type="Proteomes" id="UP001244552">
    <property type="component" value="Unassembled WGS sequence"/>
</dbReference>
<dbReference type="PROSITE" id="PS50005">
    <property type="entry name" value="TPR"/>
    <property type="match status" value="2"/>
</dbReference>